<evidence type="ECO:0000259" key="2">
    <source>
        <dbReference type="PROSITE" id="PS50181"/>
    </source>
</evidence>
<reference evidence="5" key="1">
    <citation type="submission" date="2010-07" db="EMBL/GenBank/DDBJ databases">
        <title>The genome sequence of Gaeumannomyces graminis var. tritici strain R3-111a-1.</title>
        <authorList>
            <consortium name="The Broad Institute Genome Sequencing Platform"/>
            <person name="Ma L.-J."/>
            <person name="Dead R."/>
            <person name="Young S."/>
            <person name="Zeng Q."/>
            <person name="Koehrsen M."/>
            <person name="Alvarado L."/>
            <person name="Berlin A."/>
            <person name="Chapman S.B."/>
            <person name="Chen Z."/>
            <person name="Freedman E."/>
            <person name="Gellesch M."/>
            <person name="Goldberg J."/>
            <person name="Griggs A."/>
            <person name="Gujja S."/>
            <person name="Heilman E.R."/>
            <person name="Heiman D."/>
            <person name="Hepburn T."/>
            <person name="Howarth C."/>
            <person name="Jen D."/>
            <person name="Larson L."/>
            <person name="Mehta T."/>
            <person name="Neiman D."/>
            <person name="Pearson M."/>
            <person name="Roberts A."/>
            <person name="Saif S."/>
            <person name="Shea T."/>
            <person name="Shenoy N."/>
            <person name="Sisk P."/>
            <person name="Stolte C."/>
            <person name="Sykes S."/>
            <person name="Walk T."/>
            <person name="White J."/>
            <person name="Yandava C."/>
            <person name="Haas B."/>
            <person name="Nusbaum C."/>
            <person name="Birren B."/>
        </authorList>
    </citation>
    <scope>NUCLEOTIDE SEQUENCE [LARGE SCALE GENOMIC DNA]</scope>
    <source>
        <strain evidence="5">R3-111a-1</strain>
    </source>
</reference>
<feature type="domain" description="F-box" evidence="2">
    <location>
        <begin position="13"/>
        <end position="62"/>
    </location>
</feature>
<dbReference type="AlphaFoldDB" id="J3P4D2"/>
<proteinExistence type="predicted"/>
<dbReference type="InterPro" id="IPR001810">
    <property type="entry name" value="F-box_dom"/>
</dbReference>
<dbReference type="GeneID" id="20348826"/>
<feature type="region of interest" description="Disordered" evidence="1">
    <location>
        <begin position="435"/>
        <end position="473"/>
    </location>
</feature>
<accession>J3P4D2</accession>
<evidence type="ECO:0000313" key="4">
    <source>
        <dbReference type="EnsemblFungi" id="EJT74528"/>
    </source>
</evidence>
<feature type="compositionally biased region" description="Low complexity" evidence="1">
    <location>
        <begin position="438"/>
        <end position="466"/>
    </location>
</feature>
<evidence type="ECO:0000313" key="5">
    <source>
        <dbReference type="Proteomes" id="UP000006039"/>
    </source>
</evidence>
<dbReference type="EMBL" id="GL385398">
    <property type="protein sequence ID" value="EJT74528.1"/>
    <property type="molecule type" value="Genomic_DNA"/>
</dbReference>
<dbReference type="HOGENOM" id="CLU_032743_0_0_1"/>
<dbReference type="Gene3D" id="3.80.10.10">
    <property type="entry name" value="Ribonuclease Inhibitor"/>
    <property type="match status" value="1"/>
</dbReference>
<dbReference type="InterPro" id="IPR032675">
    <property type="entry name" value="LRR_dom_sf"/>
</dbReference>
<dbReference type="VEuPathDB" id="FungiDB:GGTG_08368"/>
<evidence type="ECO:0000313" key="3">
    <source>
        <dbReference type="EMBL" id="EJT74528.1"/>
    </source>
</evidence>
<reference evidence="4" key="5">
    <citation type="submission" date="2018-04" db="UniProtKB">
        <authorList>
            <consortium name="EnsemblFungi"/>
        </authorList>
    </citation>
    <scope>IDENTIFICATION</scope>
    <source>
        <strain evidence="4">R3-111a-1</strain>
    </source>
</reference>
<reference evidence="3" key="3">
    <citation type="submission" date="2010-09" db="EMBL/GenBank/DDBJ databases">
        <title>Annotation of Gaeumannomyces graminis var. tritici R3-111a-1.</title>
        <authorList>
            <consortium name="The Broad Institute Genome Sequencing Platform"/>
            <person name="Ma L.-J."/>
            <person name="Dead R."/>
            <person name="Young S.K."/>
            <person name="Zeng Q."/>
            <person name="Gargeya S."/>
            <person name="Fitzgerald M."/>
            <person name="Haas B."/>
            <person name="Abouelleil A."/>
            <person name="Alvarado L."/>
            <person name="Arachchi H.M."/>
            <person name="Berlin A."/>
            <person name="Brown A."/>
            <person name="Chapman S.B."/>
            <person name="Chen Z."/>
            <person name="Dunbar C."/>
            <person name="Freedman E."/>
            <person name="Gearin G."/>
            <person name="Gellesch M."/>
            <person name="Goldberg J."/>
            <person name="Griggs A."/>
            <person name="Gujja S."/>
            <person name="Heiman D."/>
            <person name="Howarth C."/>
            <person name="Larson L."/>
            <person name="Lui A."/>
            <person name="MacDonald P.J.P."/>
            <person name="Mehta T."/>
            <person name="Montmayeur A."/>
            <person name="Murphy C."/>
            <person name="Neiman D."/>
            <person name="Pearson M."/>
            <person name="Priest M."/>
            <person name="Roberts A."/>
            <person name="Saif S."/>
            <person name="Shea T."/>
            <person name="Shenoy N."/>
            <person name="Sisk P."/>
            <person name="Stolte C."/>
            <person name="Sykes S."/>
            <person name="Yandava C."/>
            <person name="Wortman J."/>
            <person name="Nusbaum C."/>
            <person name="Birren B."/>
        </authorList>
    </citation>
    <scope>NUCLEOTIDE SEQUENCE</scope>
    <source>
        <strain evidence="3">R3-111a-1</strain>
    </source>
</reference>
<sequence>MAQTPSFGFNVLLAGMESLPVELLRLIFQFCDPGAVRALRLCSGKLAEVGEEYLVDPVFRSLPWRDDVKRLHALSGHERLNAAIEALVINFAQMDEHNGRHTSYLQHFYQDPEECSALLHEAWHRYYQAEGYRQDIPAFSSQAALVQEAFARLPNLKDLRVTFTESPHDIEPIRQAFRLPGCRKMNRKQACADLNVLISAVSAANLTSLEIDRLPLELFKVRHSRQHWFESAPALANLTRLNITLDSSEVQMPTTKFRAMNGLGHFLRYAPNIEHLGLGFHNYSRPREKYQVWFGELFGPEFVFGRLTDLKLEGIACDEEDLRSFLARHGPTLRRLRLGGDWVAKLYEPGLGGIHLGRGTFRSFFSSLSRGRLLPNLERLHLQGDFESGMLVSRFHEKYNFHPVTREDWEEIPDEIRRSRIPRNTTDGLEFERFVLHGGEYPGTPTSTPSGTPSESPAGTPTGTLTPPTPESV</sequence>
<name>J3P4D2_GAET3</name>
<reference evidence="3" key="2">
    <citation type="submission" date="2010-07" db="EMBL/GenBank/DDBJ databases">
        <authorList>
            <consortium name="The Broad Institute Genome Sequencing Platform"/>
            <consortium name="Broad Institute Genome Sequencing Center for Infectious Disease"/>
            <person name="Ma L.-J."/>
            <person name="Dead R."/>
            <person name="Young S."/>
            <person name="Zeng Q."/>
            <person name="Koehrsen M."/>
            <person name="Alvarado L."/>
            <person name="Berlin A."/>
            <person name="Chapman S.B."/>
            <person name="Chen Z."/>
            <person name="Freedman E."/>
            <person name="Gellesch M."/>
            <person name="Goldberg J."/>
            <person name="Griggs A."/>
            <person name="Gujja S."/>
            <person name="Heilman E.R."/>
            <person name="Heiman D."/>
            <person name="Hepburn T."/>
            <person name="Howarth C."/>
            <person name="Jen D."/>
            <person name="Larson L."/>
            <person name="Mehta T."/>
            <person name="Neiman D."/>
            <person name="Pearson M."/>
            <person name="Roberts A."/>
            <person name="Saif S."/>
            <person name="Shea T."/>
            <person name="Shenoy N."/>
            <person name="Sisk P."/>
            <person name="Stolte C."/>
            <person name="Sykes S."/>
            <person name="Walk T."/>
            <person name="White J."/>
            <person name="Yandava C."/>
            <person name="Haas B."/>
            <person name="Nusbaum C."/>
            <person name="Birren B."/>
        </authorList>
    </citation>
    <scope>NUCLEOTIDE SEQUENCE</scope>
    <source>
        <strain evidence="3">R3-111a-1</strain>
    </source>
</reference>
<organism evidence="3">
    <name type="scientific">Gaeumannomyces tritici (strain R3-111a-1)</name>
    <name type="common">Wheat and barley take-all root rot fungus</name>
    <name type="synonym">Gaeumannomyces graminis var. tritici</name>
    <dbReference type="NCBI Taxonomy" id="644352"/>
    <lineage>
        <taxon>Eukaryota</taxon>
        <taxon>Fungi</taxon>
        <taxon>Dikarya</taxon>
        <taxon>Ascomycota</taxon>
        <taxon>Pezizomycotina</taxon>
        <taxon>Sordariomycetes</taxon>
        <taxon>Sordariomycetidae</taxon>
        <taxon>Magnaporthales</taxon>
        <taxon>Magnaporthaceae</taxon>
        <taxon>Gaeumannomyces</taxon>
    </lineage>
</organism>
<dbReference type="RefSeq" id="XP_009224472.1">
    <property type="nucleotide sequence ID" value="XM_009226208.1"/>
</dbReference>
<reference evidence="4" key="4">
    <citation type="journal article" date="2015" name="G3 (Bethesda)">
        <title>Genome sequences of three phytopathogenic species of the Magnaporthaceae family of fungi.</title>
        <authorList>
            <person name="Okagaki L.H."/>
            <person name="Nunes C.C."/>
            <person name="Sailsbery J."/>
            <person name="Clay B."/>
            <person name="Brown D."/>
            <person name="John T."/>
            <person name="Oh Y."/>
            <person name="Young N."/>
            <person name="Fitzgerald M."/>
            <person name="Haas B.J."/>
            <person name="Zeng Q."/>
            <person name="Young S."/>
            <person name="Adiconis X."/>
            <person name="Fan L."/>
            <person name="Levin J.Z."/>
            <person name="Mitchell T.K."/>
            <person name="Okubara P.A."/>
            <person name="Farman M.L."/>
            <person name="Kohn L.M."/>
            <person name="Birren B."/>
            <person name="Ma L.-J."/>
            <person name="Dean R.A."/>
        </authorList>
    </citation>
    <scope>NUCLEOTIDE SEQUENCE</scope>
    <source>
        <strain evidence="4">R3-111a-1</strain>
    </source>
</reference>
<gene>
    <name evidence="4" type="primary">20348826</name>
    <name evidence="3" type="ORF">GGTG_08368</name>
</gene>
<dbReference type="PROSITE" id="PS50181">
    <property type="entry name" value="FBOX"/>
    <property type="match status" value="1"/>
</dbReference>
<evidence type="ECO:0000256" key="1">
    <source>
        <dbReference type="SAM" id="MobiDB-lite"/>
    </source>
</evidence>
<dbReference type="EnsemblFungi" id="EJT74528">
    <property type="protein sequence ID" value="EJT74528"/>
    <property type="gene ID" value="GGTG_08368"/>
</dbReference>
<protein>
    <recommendedName>
        <fullName evidence="2">F-box domain-containing protein</fullName>
    </recommendedName>
</protein>
<dbReference type="Proteomes" id="UP000006039">
    <property type="component" value="Unassembled WGS sequence"/>
</dbReference>
<dbReference type="STRING" id="644352.J3P4D2"/>
<dbReference type="eggNOG" id="ENOG502T4AS">
    <property type="taxonomic scope" value="Eukaryota"/>
</dbReference>
<dbReference type="OrthoDB" id="5224238at2759"/>
<keyword evidence="5" id="KW-1185">Reference proteome</keyword>